<dbReference type="FunFam" id="1.10.340.70:FF:000001">
    <property type="entry name" value="Retrovirus-related Pol polyprotein from transposon gypsy-like Protein"/>
    <property type="match status" value="1"/>
</dbReference>
<evidence type="ECO:0000313" key="4">
    <source>
        <dbReference type="EMBL" id="RXN17970.1"/>
    </source>
</evidence>
<gene>
    <name evidence="5" type="ORF">ROHU_002543</name>
    <name evidence="4" type="ORF">ROHU_007940</name>
</gene>
<feature type="region of interest" description="Disordered" evidence="2">
    <location>
        <begin position="215"/>
        <end position="235"/>
    </location>
</feature>
<feature type="domain" description="Integrase zinc-binding" evidence="3">
    <location>
        <begin position="153"/>
        <end position="208"/>
    </location>
</feature>
<comment type="caution">
    <text evidence="5">The sequence shown here is derived from an EMBL/GenBank/DDBJ whole genome shotgun (WGS) entry which is preliminary data.</text>
</comment>
<evidence type="ECO:0000313" key="5">
    <source>
        <dbReference type="EMBL" id="RXN36896.1"/>
    </source>
</evidence>
<feature type="compositionally biased region" description="Low complexity" evidence="2">
    <location>
        <begin position="46"/>
        <end position="65"/>
    </location>
</feature>
<evidence type="ECO:0000256" key="2">
    <source>
        <dbReference type="SAM" id="MobiDB-lite"/>
    </source>
</evidence>
<name>A0A498NYR1_LABRO</name>
<dbReference type="Proteomes" id="UP000290572">
    <property type="component" value="Unassembled WGS sequence"/>
</dbReference>
<dbReference type="AlphaFoldDB" id="A0A498NYR1"/>
<reference evidence="5 6" key="1">
    <citation type="submission" date="2018-03" db="EMBL/GenBank/DDBJ databases">
        <title>Draft genome sequence of Rohu Carp (Labeo rohita).</title>
        <authorList>
            <person name="Das P."/>
            <person name="Kushwaha B."/>
            <person name="Joshi C.G."/>
            <person name="Kumar D."/>
            <person name="Nagpure N.S."/>
            <person name="Sahoo L."/>
            <person name="Das S.P."/>
            <person name="Bit A."/>
            <person name="Patnaik S."/>
            <person name="Meher P.K."/>
            <person name="Jayasankar P."/>
            <person name="Koringa P.G."/>
            <person name="Patel N.V."/>
            <person name="Hinsu A.T."/>
            <person name="Kumar R."/>
            <person name="Pandey M."/>
            <person name="Agarwal S."/>
            <person name="Srivastava S."/>
            <person name="Singh M."/>
            <person name="Iquebal M.A."/>
            <person name="Jaiswal S."/>
            <person name="Angadi U.B."/>
            <person name="Kumar N."/>
            <person name="Raza M."/>
            <person name="Shah T.M."/>
            <person name="Rai A."/>
            <person name="Jena J.K."/>
        </authorList>
    </citation>
    <scope>NUCLEOTIDE SEQUENCE [LARGE SCALE GENOMIC DNA]</scope>
    <source>
        <strain evidence="5">DASCIFA01</strain>
        <tissue evidence="5">Testis</tissue>
    </source>
</reference>
<sequence>MEEFVKEAVEALGKEVVECLRRRDKQWSKQLQEKNVPETAVPPPTETNSMPSTSCSSSPSTDRPTISTSSPMQDRAREGTTVALTSTGPDVSYILSILPFSIEEIISAQQDDATLSISASTHQTDRIIIHNHQGLLYRRIQGKRGQQKIQLVVPKALIQLTIQSLHERTTERHHSCLKTLLNILEVAWWPTVRKDVWRYVGDCKGCSIINRSTEPSRHCTSTSTVQRGRRNQQTE</sequence>
<feature type="compositionally biased region" description="Basic and acidic residues" evidence="2">
    <location>
        <begin position="27"/>
        <end position="36"/>
    </location>
</feature>
<feature type="region of interest" description="Disordered" evidence="2">
    <location>
        <begin position="27"/>
        <end position="83"/>
    </location>
</feature>
<dbReference type="Gene3D" id="1.10.340.70">
    <property type="match status" value="1"/>
</dbReference>
<keyword evidence="6" id="KW-1185">Reference proteome</keyword>
<accession>A0A498NYR1</accession>
<proteinExistence type="predicted"/>
<evidence type="ECO:0000313" key="6">
    <source>
        <dbReference type="Proteomes" id="UP000290572"/>
    </source>
</evidence>
<organism evidence="5 6">
    <name type="scientific">Labeo rohita</name>
    <name type="common">Indian major carp</name>
    <name type="synonym">Cyprinus rohita</name>
    <dbReference type="NCBI Taxonomy" id="84645"/>
    <lineage>
        <taxon>Eukaryota</taxon>
        <taxon>Metazoa</taxon>
        <taxon>Chordata</taxon>
        <taxon>Craniata</taxon>
        <taxon>Vertebrata</taxon>
        <taxon>Euteleostomi</taxon>
        <taxon>Actinopterygii</taxon>
        <taxon>Neopterygii</taxon>
        <taxon>Teleostei</taxon>
        <taxon>Ostariophysi</taxon>
        <taxon>Cypriniformes</taxon>
        <taxon>Cyprinidae</taxon>
        <taxon>Labeoninae</taxon>
        <taxon>Labeonini</taxon>
        <taxon>Labeo</taxon>
    </lineage>
</organism>
<evidence type="ECO:0000259" key="3">
    <source>
        <dbReference type="Pfam" id="PF17921"/>
    </source>
</evidence>
<dbReference type="EMBL" id="QBIY01006800">
    <property type="protein sequence ID" value="RXN36896.1"/>
    <property type="molecule type" value="Genomic_DNA"/>
</dbReference>
<evidence type="ECO:0000256" key="1">
    <source>
        <dbReference type="ARBA" id="ARBA00039658"/>
    </source>
</evidence>
<dbReference type="Pfam" id="PF17921">
    <property type="entry name" value="Integrase_H2C2"/>
    <property type="match status" value="1"/>
</dbReference>
<dbReference type="InterPro" id="IPR041588">
    <property type="entry name" value="Integrase_H2C2"/>
</dbReference>
<dbReference type="EMBL" id="QBIY01012731">
    <property type="protein sequence ID" value="RXN17970.1"/>
    <property type="molecule type" value="Genomic_DNA"/>
</dbReference>
<protein>
    <recommendedName>
        <fullName evidence="1">Gypsy retrotransposon integrase-like protein 1</fullName>
    </recommendedName>
</protein>